<gene>
    <name evidence="1" type="ORF">DPEC_G00220570</name>
</gene>
<name>A0ACC2G3V0_DALPE</name>
<organism evidence="1 2">
    <name type="scientific">Dallia pectoralis</name>
    <name type="common">Alaska blackfish</name>
    <dbReference type="NCBI Taxonomy" id="75939"/>
    <lineage>
        <taxon>Eukaryota</taxon>
        <taxon>Metazoa</taxon>
        <taxon>Chordata</taxon>
        <taxon>Craniata</taxon>
        <taxon>Vertebrata</taxon>
        <taxon>Euteleostomi</taxon>
        <taxon>Actinopterygii</taxon>
        <taxon>Neopterygii</taxon>
        <taxon>Teleostei</taxon>
        <taxon>Protacanthopterygii</taxon>
        <taxon>Esociformes</taxon>
        <taxon>Umbridae</taxon>
        <taxon>Dallia</taxon>
    </lineage>
</organism>
<reference evidence="1" key="1">
    <citation type="submission" date="2021-05" db="EMBL/GenBank/DDBJ databases">
        <authorList>
            <person name="Pan Q."/>
            <person name="Jouanno E."/>
            <person name="Zahm M."/>
            <person name="Klopp C."/>
            <person name="Cabau C."/>
            <person name="Louis A."/>
            <person name="Berthelot C."/>
            <person name="Parey E."/>
            <person name="Roest Crollius H."/>
            <person name="Montfort J."/>
            <person name="Robinson-Rechavi M."/>
            <person name="Bouchez O."/>
            <person name="Lampietro C."/>
            <person name="Lopez Roques C."/>
            <person name="Donnadieu C."/>
            <person name="Postlethwait J."/>
            <person name="Bobe J."/>
            <person name="Dillon D."/>
            <person name="Chandos A."/>
            <person name="von Hippel F."/>
            <person name="Guiguen Y."/>
        </authorList>
    </citation>
    <scope>NUCLEOTIDE SEQUENCE</scope>
    <source>
        <strain evidence="1">YG-Jan2019</strain>
    </source>
</reference>
<protein>
    <submittedName>
        <fullName evidence="1">Uncharacterized protein</fullName>
    </submittedName>
</protein>
<sequence length="305" mass="34596">MHWMYSFGVELPFFLAHLIISGTVVYQYPETLTVTEGTNVTFQCDISEMLGECTYIVWMQLGPTKKLTLWPQETYSIHTRRTICLLNILNADKRSEGTFYCAMLNGAMFILGNGSVLTISETLNPYPYLEVLVPVDWHGGPSSLVPLLCLVSGIDPSQARVYWEVEGNFQSSERLPEIWSEKPASVRVQLLVPSHTWAEGSEVTCFLESNHGVKMNKTVRRTEMTSRPLVFLALSLASVCILLSMVLIIITLYVFKLRQKPRIKKLYPCEYNKDRSEGLTEVQYASLKFGARRQRPLPEPPANTC</sequence>
<keyword evidence="2" id="KW-1185">Reference proteome</keyword>
<dbReference type="EMBL" id="CM055745">
    <property type="protein sequence ID" value="KAJ7998242.1"/>
    <property type="molecule type" value="Genomic_DNA"/>
</dbReference>
<comment type="caution">
    <text evidence="1">The sequence shown here is derived from an EMBL/GenBank/DDBJ whole genome shotgun (WGS) entry which is preliminary data.</text>
</comment>
<evidence type="ECO:0000313" key="1">
    <source>
        <dbReference type="EMBL" id="KAJ7998242.1"/>
    </source>
</evidence>
<accession>A0ACC2G3V0</accession>
<evidence type="ECO:0000313" key="2">
    <source>
        <dbReference type="Proteomes" id="UP001157502"/>
    </source>
</evidence>
<dbReference type="Proteomes" id="UP001157502">
    <property type="component" value="Chromosome 18"/>
</dbReference>
<proteinExistence type="predicted"/>